<feature type="region of interest" description="Disordered" evidence="2">
    <location>
        <begin position="1"/>
        <end position="37"/>
    </location>
</feature>
<keyword evidence="5" id="KW-1185">Reference proteome</keyword>
<evidence type="ECO:0000313" key="5">
    <source>
        <dbReference type="Proteomes" id="UP001500886"/>
    </source>
</evidence>
<reference evidence="5" key="1">
    <citation type="journal article" date="2019" name="Int. J. Syst. Evol. Microbiol.">
        <title>The Global Catalogue of Microorganisms (GCM) 10K type strain sequencing project: providing services to taxonomists for standard genome sequencing and annotation.</title>
        <authorList>
            <consortium name="The Broad Institute Genomics Platform"/>
            <consortium name="The Broad Institute Genome Sequencing Center for Infectious Disease"/>
            <person name="Wu L."/>
            <person name="Ma J."/>
        </authorList>
    </citation>
    <scope>NUCLEOTIDE SEQUENCE [LARGE SCALE GENOMIC DNA]</scope>
    <source>
        <strain evidence="5">JCM 4542</strain>
    </source>
</reference>
<organism evidence="4 5">
    <name type="scientific">Streptomyces luteosporeus</name>
    <dbReference type="NCBI Taxonomy" id="173856"/>
    <lineage>
        <taxon>Bacteria</taxon>
        <taxon>Bacillati</taxon>
        <taxon>Actinomycetota</taxon>
        <taxon>Actinomycetes</taxon>
        <taxon>Kitasatosporales</taxon>
        <taxon>Streptomycetaceae</taxon>
        <taxon>Streptomyces</taxon>
    </lineage>
</organism>
<sequence>MDATQPARLKDAVLSGEFTGGDPLPQPVRVAGSGMSDEERNQAIRKWAKAQGYRVAARGRLSAGIKEAYGRAHENEPELHSLAA</sequence>
<dbReference type="Proteomes" id="UP001500886">
    <property type="component" value="Unassembled WGS sequence"/>
</dbReference>
<gene>
    <name evidence="4" type="ORF">GCM10010315_36800</name>
</gene>
<dbReference type="InterPro" id="IPR036625">
    <property type="entry name" value="E3-bd_dom_sf"/>
</dbReference>
<evidence type="ECO:0000313" key="4">
    <source>
        <dbReference type="EMBL" id="GAA2719227.1"/>
    </source>
</evidence>
<proteinExistence type="predicted"/>
<dbReference type="Pfam" id="PF23359">
    <property type="entry name" value="Lsr2_DNA-bd"/>
    <property type="match status" value="1"/>
</dbReference>
<name>A0ABP6GAP3_9ACTN</name>
<dbReference type="EMBL" id="BAAASL010000013">
    <property type="protein sequence ID" value="GAA2719227.1"/>
    <property type="molecule type" value="Genomic_DNA"/>
</dbReference>
<evidence type="ECO:0000256" key="1">
    <source>
        <dbReference type="ARBA" id="ARBA00023125"/>
    </source>
</evidence>
<evidence type="ECO:0000259" key="3">
    <source>
        <dbReference type="Pfam" id="PF23359"/>
    </source>
</evidence>
<dbReference type="InterPro" id="IPR055370">
    <property type="entry name" value="Lsr2_DNA-bd"/>
</dbReference>
<protein>
    <recommendedName>
        <fullName evidence="3">Lsr2 DNA-binding domain-containing protein</fullName>
    </recommendedName>
</protein>
<dbReference type="Gene3D" id="4.10.320.10">
    <property type="entry name" value="E3-binding domain"/>
    <property type="match status" value="1"/>
</dbReference>
<dbReference type="RefSeq" id="WP_344436481.1">
    <property type="nucleotide sequence ID" value="NZ_BAAASL010000013.1"/>
</dbReference>
<comment type="caution">
    <text evidence="4">The sequence shown here is derived from an EMBL/GenBank/DDBJ whole genome shotgun (WGS) entry which is preliminary data.</text>
</comment>
<accession>A0ABP6GAP3</accession>
<keyword evidence="1" id="KW-0238">DNA-binding</keyword>
<feature type="domain" description="Lsr2 DNA-binding" evidence="3">
    <location>
        <begin position="37"/>
        <end position="72"/>
    </location>
</feature>
<evidence type="ECO:0000256" key="2">
    <source>
        <dbReference type="SAM" id="MobiDB-lite"/>
    </source>
</evidence>